<comment type="catalytic activity">
    <reaction evidence="3">
        <text>5-carboxyamino-1-(5-phospho-D-ribosyl)imidazole + H(+) = 5-amino-1-(5-phospho-D-ribosyl)imidazole-4-carboxylate</text>
        <dbReference type="Rhea" id="RHEA:13193"/>
        <dbReference type="ChEBI" id="CHEBI:15378"/>
        <dbReference type="ChEBI" id="CHEBI:58730"/>
        <dbReference type="ChEBI" id="CHEBI:77657"/>
        <dbReference type="EC" id="5.4.99.18"/>
    </reaction>
</comment>
<comment type="similarity">
    <text evidence="3">Belongs to the AIR carboxylase family. Class I subfamily.</text>
</comment>
<gene>
    <name evidence="3" type="primary">purE</name>
    <name evidence="6" type="ORF">B0H22_105169</name>
    <name evidence="7" type="ORF">EDD83_06500</name>
</gene>
<evidence type="ECO:0000256" key="4">
    <source>
        <dbReference type="PIRSR" id="PIRSR001338-1"/>
    </source>
</evidence>
<dbReference type="EMBL" id="RJJF01000016">
    <property type="protein sequence ID" value="RNI08725.1"/>
    <property type="molecule type" value="Genomic_DNA"/>
</dbReference>
<dbReference type="RefSeq" id="WP_105460606.1">
    <property type="nucleotide sequence ID" value="NZ_PVBU01000005.1"/>
</dbReference>
<dbReference type="AlphaFoldDB" id="A0A314ZXB1"/>
<evidence type="ECO:0000259" key="5">
    <source>
        <dbReference type="SMART" id="SM01001"/>
    </source>
</evidence>
<dbReference type="InterPro" id="IPR000031">
    <property type="entry name" value="PurE_dom"/>
</dbReference>
<keyword evidence="1 3" id="KW-0658">Purine biosynthesis</keyword>
<evidence type="ECO:0000313" key="9">
    <source>
        <dbReference type="Proteomes" id="UP000273978"/>
    </source>
</evidence>
<feature type="binding site" evidence="3 4">
    <location>
        <position position="13"/>
    </location>
    <ligand>
        <name>substrate</name>
    </ligand>
</feature>
<evidence type="ECO:0000256" key="1">
    <source>
        <dbReference type="ARBA" id="ARBA00022755"/>
    </source>
</evidence>
<dbReference type="InterPro" id="IPR033747">
    <property type="entry name" value="PurE_ClassI"/>
</dbReference>
<sequence length="130" mass="13442">MVDIAIVMGSESDRAISNRVTNVLDNTDYSYDVQVISAHRNPDELDEYVGKDKAFVYIAIAGLSAALPGVIASKTGKPVIGVPVGAKLGGLDALLSTAQMPPGVPVATVGIDNGANAAHMAIRILKLKGE</sequence>
<dbReference type="UniPathway" id="UPA00074">
    <property type="reaction ID" value="UER00943"/>
</dbReference>
<evidence type="ECO:0000256" key="2">
    <source>
        <dbReference type="ARBA" id="ARBA00023235"/>
    </source>
</evidence>
<evidence type="ECO:0000313" key="6">
    <source>
        <dbReference type="EMBL" id="PQV42703.1"/>
    </source>
</evidence>
<dbReference type="GO" id="GO:0034023">
    <property type="term" value="F:5-(carboxyamino)imidazole ribonucleotide mutase activity"/>
    <property type="evidence" value="ECO:0007669"/>
    <property type="project" value="UniProtKB-UniRule"/>
</dbReference>
<dbReference type="Proteomes" id="UP000251060">
    <property type="component" value="Unassembled WGS sequence"/>
</dbReference>
<dbReference type="GO" id="GO:0006189">
    <property type="term" value="P:'de novo' IMP biosynthetic process"/>
    <property type="evidence" value="ECO:0007669"/>
    <property type="project" value="UniProtKB-UniRule"/>
</dbReference>
<evidence type="ECO:0000313" key="8">
    <source>
        <dbReference type="Proteomes" id="UP000251060"/>
    </source>
</evidence>
<dbReference type="Proteomes" id="UP000273978">
    <property type="component" value="Unassembled WGS sequence"/>
</dbReference>
<feature type="binding site" evidence="3 4">
    <location>
        <position position="40"/>
    </location>
    <ligand>
        <name>substrate</name>
    </ligand>
</feature>
<evidence type="ECO:0000256" key="3">
    <source>
        <dbReference type="HAMAP-Rule" id="MF_01929"/>
    </source>
</evidence>
<feature type="domain" description="PurE" evidence="5">
    <location>
        <begin position="2"/>
        <end position="129"/>
    </location>
</feature>
<dbReference type="EC" id="5.4.99.18" evidence="3"/>
<dbReference type="PIRSF" id="PIRSF001338">
    <property type="entry name" value="AIR_carboxylase"/>
    <property type="match status" value="1"/>
</dbReference>
<comment type="function">
    <text evidence="3">Catalyzes the conversion of N5-carboxyaminoimidazole ribonucleotide (N5-CAIR) to 4-carboxy-5-aminoimidazole ribonucleotide (CAIR).</text>
</comment>
<dbReference type="EMBL" id="PVBU01000005">
    <property type="protein sequence ID" value="PQV42703.1"/>
    <property type="molecule type" value="Genomic_DNA"/>
</dbReference>
<dbReference type="PANTHER" id="PTHR23046">
    <property type="entry name" value="PHOSPHORIBOSYLAMINOIMIDAZOLE CARBOXYLASE CATALYTIC SUBUNIT"/>
    <property type="match status" value="1"/>
</dbReference>
<reference evidence="6 8" key="1">
    <citation type="submission" date="2018-02" db="EMBL/GenBank/DDBJ databases">
        <title>Subsurface microbial communities from deep shales in Ohio and West Virginia, USA.</title>
        <authorList>
            <person name="Wrighton K."/>
        </authorList>
    </citation>
    <scope>NUCLEOTIDE SEQUENCE [LARGE SCALE GENOMIC DNA]</scope>
    <source>
        <strain evidence="6 8">DSM 10369</strain>
    </source>
</reference>
<keyword evidence="2 3" id="KW-0413">Isomerase</keyword>
<evidence type="ECO:0000313" key="7">
    <source>
        <dbReference type="EMBL" id="RNI08725.1"/>
    </source>
</evidence>
<dbReference type="Pfam" id="PF00731">
    <property type="entry name" value="AIRC"/>
    <property type="match status" value="1"/>
</dbReference>
<dbReference type="InterPro" id="IPR024694">
    <property type="entry name" value="PurE_prokaryotes"/>
</dbReference>
<dbReference type="HAMAP" id="MF_01929">
    <property type="entry name" value="PurE_classI"/>
    <property type="match status" value="1"/>
</dbReference>
<dbReference type="Gene3D" id="3.40.50.1970">
    <property type="match status" value="1"/>
</dbReference>
<feature type="binding site" evidence="3 4">
    <location>
        <position position="10"/>
    </location>
    <ligand>
        <name>substrate</name>
    </ligand>
</feature>
<accession>A0A314ZXB1</accession>
<comment type="pathway">
    <text evidence="3">Purine metabolism; IMP biosynthesis via de novo pathway; 5-amino-1-(5-phospho-D-ribosyl)imidazole-4-carboxylate from 5-amino-1-(5-phospho-D-ribosyl)imidazole (N5-CAIR route): step 2/2.</text>
</comment>
<name>A0A314ZXB1_9EURY</name>
<dbReference type="PANTHER" id="PTHR23046:SF2">
    <property type="entry name" value="PHOSPHORIBOSYLAMINOIMIDAZOLE CARBOXYLASE"/>
    <property type="match status" value="1"/>
</dbReference>
<reference evidence="7 9" key="2">
    <citation type="submission" date="2018-10" db="EMBL/GenBank/DDBJ databases">
        <title>Cultivation of a novel Methanohalophilus strain from Kebrit Deep of the Red Sea and a genomic comparison of members of the genus Methanohalophilus.</title>
        <authorList>
            <person name="Guan Y."/>
            <person name="Ngugi D.K."/>
            <person name="Stingl U."/>
        </authorList>
    </citation>
    <scope>NUCLEOTIDE SEQUENCE [LARGE SCALE GENOMIC DNA]</scope>
    <source>
        <strain evidence="7 9">DSM 10369</strain>
    </source>
</reference>
<dbReference type="SMART" id="SM01001">
    <property type="entry name" value="AIRC"/>
    <property type="match status" value="1"/>
</dbReference>
<dbReference type="SUPFAM" id="SSF52255">
    <property type="entry name" value="N5-CAIR mutase (phosphoribosylaminoimidazole carboxylase, PurE)"/>
    <property type="match status" value="1"/>
</dbReference>
<protein>
    <recommendedName>
        <fullName evidence="3">N5-carboxyaminoimidazole ribonucleotide mutase</fullName>
        <shortName evidence="3">N5-CAIR mutase</shortName>
        <ecNumber evidence="3">5.4.99.18</ecNumber>
    </recommendedName>
    <alternativeName>
        <fullName evidence="3">5-(carboxyamino)imidazole ribonucleotide mutase</fullName>
    </alternativeName>
</protein>
<proteinExistence type="inferred from homology"/>
<organism evidence="6 8">
    <name type="scientific">Methanohalophilus euhalobius</name>
    <dbReference type="NCBI Taxonomy" id="51203"/>
    <lineage>
        <taxon>Archaea</taxon>
        <taxon>Methanobacteriati</taxon>
        <taxon>Methanobacteriota</taxon>
        <taxon>Stenosarchaea group</taxon>
        <taxon>Methanomicrobia</taxon>
        <taxon>Methanosarcinales</taxon>
        <taxon>Methanosarcinaceae</taxon>
        <taxon>Methanohalophilus</taxon>
    </lineage>
</organism>
<comment type="caution">
    <text evidence="6">The sequence shown here is derived from an EMBL/GenBank/DDBJ whole genome shotgun (WGS) entry which is preliminary data.</text>
</comment>